<proteinExistence type="predicted"/>
<dbReference type="AlphaFoldDB" id="A0A934RZ09"/>
<organism evidence="1 2">
    <name type="scientific">Pelagicoccus mobilis</name>
    <dbReference type="NCBI Taxonomy" id="415221"/>
    <lineage>
        <taxon>Bacteria</taxon>
        <taxon>Pseudomonadati</taxon>
        <taxon>Verrucomicrobiota</taxon>
        <taxon>Opitutia</taxon>
        <taxon>Puniceicoccales</taxon>
        <taxon>Pelagicoccaceae</taxon>
        <taxon>Pelagicoccus</taxon>
    </lineage>
</organism>
<dbReference type="Pfam" id="PF13618">
    <property type="entry name" value="Gluconate_2-dh3"/>
    <property type="match status" value="1"/>
</dbReference>
<gene>
    <name evidence="1" type="ORF">JIN87_25750</name>
</gene>
<reference evidence="1" key="1">
    <citation type="submission" date="2021-01" db="EMBL/GenBank/DDBJ databases">
        <title>Modified the classification status of verrucomicrobia.</title>
        <authorList>
            <person name="Feng X."/>
        </authorList>
    </citation>
    <scope>NUCLEOTIDE SEQUENCE</scope>
    <source>
        <strain evidence="1">KCTC 13126</strain>
    </source>
</reference>
<comment type="caution">
    <text evidence="1">The sequence shown here is derived from an EMBL/GenBank/DDBJ whole genome shotgun (WGS) entry which is preliminary data.</text>
</comment>
<keyword evidence="2" id="KW-1185">Reference proteome</keyword>
<protein>
    <submittedName>
        <fullName evidence="1">Gluconate 2-dehydrogenase subunit 3 family protein</fullName>
    </submittedName>
</protein>
<sequence length="187" mass="20026">MNLSPREQENESGINRREAIKRAALMLGAAVSASTFAGCMGADRPAAGSGSISLSNTQAGIVKAAADLILPKTDTPGALDVGVPEFIDLCYGKYMSAEEKQDFDKGLAAFEKAGFLKADASAQIQLLKNVDKKSRKFVRHLRELTIVGYFTAEEVAKNVLRFDPVPGKYVGCVPISETGNVLMSEPR</sequence>
<dbReference type="InterPro" id="IPR027056">
    <property type="entry name" value="Gluconate_2DH_su3"/>
</dbReference>
<dbReference type="EMBL" id="JAENIL010000081">
    <property type="protein sequence ID" value="MBK1880315.1"/>
    <property type="molecule type" value="Genomic_DNA"/>
</dbReference>
<dbReference type="RefSeq" id="WP_200359149.1">
    <property type="nucleotide sequence ID" value="NZ_JAENIL010000081.1"/>
</dbReference>
<dbReference type="Proteomes" id="UP000617628">
    <property type="component" value="Unassembled WGS sequence"/>
</dbReference>
<evidence type="ECO:0000313" key="1">
    <source>
        <dbReference type="EMBL" id="MBK1880315.1"/>
    </source>
</evidence>
<evidence type="ECO:0000313" key="2">
    <source>
        <dbReference type="Proteomes" id="UP000617628"/>
    </source>
</evidence>
<name>A0A934RZ09_9BACT</name>
<accession>A0A934RZ09</accession>
<dbReference type="PROSITE" id="PS51318">
    <property type="entry name" value="TAT"/>
    <property type="match status" value="1"/>
</dbReference>
<dbReference type="InterPro" id="IPR006311">
    <property type="entry name" value="TAT_signal"/>
</dbReference>